<evidence type="ECO:0000313" key="7">
    <source>
        <dbReference type="Proteomes" id="UP001187192"/>
    </source>
</evidence>
<name>A0AA87ZUJ7_FICCA</name>
<dbReference type="AlphaFoldDB" id="A0AA87ZUJ7"/>
<dbReference type="PANTHER" id="PTHR32444:SF247">
    <property type="entry name" value="OS01G0958200 PROTEIN"/>
    <property type="match status" value="1"/>
</dbReference>
<keyword evidence="7" id="KW-1185">Reference proteome</keyword>
<protein>
    <recommendedName>
        <fullName evidence="5">Bulb-type lectin domain-containing protein</fullName>
    </recommendedName>
</protein>
<proteinExistence type="predicted"/>
<dbReference type="Gene3D" id="2.90.10.10">
    <property type="entry name" value="Bulb-type lectin domain"/>
    <property type="match status" value="1"/>
</dbReference>
<evidence type="ECO:0000259" key="5">
    <source>
        <dbReference type="PROSITE" id="PS50927"/>
    </source>
</evidence>
<feature type="transmembrane region" description="Helical" evidence="4">
    <location>
        <begin position="29"/>
        <end position="50"/>
    </location>
</feature>
<keyword evidence="4" id="KW-0812">Transmembrane</keyword>
<dbReference type="PROSITE" id="PS50927">
    <property type="entry name" value="BULB_LECTIN"/>
    <property type="match status" value="1"/>
</dbReference>
<dbReference type="EMBL" id="BTGU01002068">
    <property type="protein sequence ID" value="GMN33553.1"/>
    <property type="molecule type" value="Genomic_DNA"/>
</dbReference>
<gene>
    <name evidence="6" type="ORF">TIFTF001_041909</name>
</gene>
<dbReference type="Proteomes" id="UP001187192">
    <property type="component" value="Unassembled WGS sequence"/>
</dbReference>
<organism evidence="6 7">
    <name type="scientific">Ficus carica</name>
    <name type="common">Common fig</name>
    <dbReference type="NCBI Taxonomy" id="3494"/>
    <lineage>
        <taxon>Eukaryota</taxon>
        <taxon>Viridiplantae</taxon>
        <taxon>Streptophyta</taxon>
        <taxon>Embryophyta</taxon>
        <taxon>Tracheophyta</taxon>
        <taxon>Spermatophyta</taxon>
        <taxon>Magnoliopsida</taxon>
        <taxon>eudicotyledons</taxon>
        <taxon>Gunneridae</taxon>
        <taxon>Pentapetalae</taxon>
        <taxon>rosids</taxon>
        <taxon>fabids</taxon>
        <taxon>Rosales</taxon>
        <taxon>Moraceae</taxon>
        <taxon>Ficeae</taxon>
        <taxon>Ficus</taxon>
    </lineage>
</organism>
<keyword evidence="4" id="KW-1133">Transmembrane helix</keyword>
<dbReference type="PANTHER" id="PTHR32444">
    <property type="entry name" value="BULB-TYPE LECTIN DOMAIN-CONTAINING PROTEIN"/>
    <property type="match status" value="1"/>
</dbReference>
<accession>A0AA87ZUJ7</accession>
<keyword evidence="1" id="KW-0732">Signal</keyword>
<dbReference type="SMART" id="SM00108">
    <property type="entry name" value="B_lectin"/>
    <property type="match status" value="1"/>
</dbReference>
<dbReference type="InterPro" id="IPR001480">
    <property type="entry name" value="Bulb-type_lectin_dom"/>
</dbReference>
<evidence type="ECO:0000313" key="6">
    <source>
        <dbReference type="EMBL" id="GMN33553.1"/>
    </source>
</evidence>
<evidence type="ECO:0000256" key="3">
    <source>
        <dbReference type="ARBA" id="ARBA00023180"/>
    </source>
</evidence>
<dbReference type="CDD" id="cd00028">
    <property type="entry name" value="B_lectin"/>
    <property type="match status" value="1"/>
</dbReference>
<dbReference type="Pfam" id="PF01453">
    <property type="entry name" value="B_lectin"/>
    <property type="match status" value="1"/>
</dbReference>
<keyword evidence="4" id="KW-0472">Membrane</keyword>
<reference evidence="6" key="1">
    <citation type="submission" date="2023-07" db="EMBL/GenBank/DDBJ databases">
        <title>draft genome sequence of fig (Ficus carica).</title>
        <authorList>
            <person name="Takahashi T."/>
            <person name="Nishimura K."/>
        </authorList>
    </citation>
    <scope>NUCLEOTIDE SEQUENCE</scope>
</reference>
<dbReference type="InterPro" id="IPR036426">
    <property type="entry name" value="Bulb-type_lectin_dom_sf"/>
</dbReference>
<evidence type="ECO:0000256" key="2">
    <source>
        <dbReference type="ARBA" id="ARBA00023157"/>
    </source>
</evidence>
<evidence type="ECO:0000256" key="4">
    <source>
        <dbReference type="SAM" id="Phobius"/>
    </source>
</evidence>
<evidence type="ECO:0000256" key="1">
    <source>
        <dbReference type="ARBA" id="ARBA00022729"/>
    </source>
</evidence>
<sequence>MRGHCTPDDLVVSCLLQQVFADMDTKTNLGFMLAVLFLCLFLTTTICFGVDIMSANHSLSGNQTIVLAGGVFVLGLFKPGNSSNYYIGMWYKQVSLQTVVWVANRDKPVSDGFSNELRISDGNLVIFNESKIPIWSTDVNSTSSSASVQAVLHDNGNLVLNDGSNLSEP</sequence>
<keyword evidence="3" id="KW-0325">Glycoprotein</keyword>
<keyword evidence="2" id="KW-1015">Disulfide bond</keyword>
<feature type="domain" description="Bulb-type lectin" evidence="5">
    <location>
        <begin position="50"/>
        <end position="169"/>
    </location>
</feature>
<dbReference type="SUPFAM" id="SSF51110">
    <property type="entry name" value="alpha-D-mannose-specific plant lectins"/>
    <property type="match status" value="1"/>
</dbReference>
<comment type="caution">
    <text evidence="6">The sequence shown here is derived from an EMBL/GenBank/DDBJ whole genome shotgun (WGS) entry which is preliminary data.</text>
</comment>